<evidence type="ECO:0000256" key="4">
    <source>
        <dbReference type="ARBA" id="ARBA00022989"/>
    </source>
</evidence>
<evidence type="ECO:0000256" key="3">
    <source>
        <dbReference type="ARBA" id="ARBA00022692"/>
    </source>
</evidence>
<dbReference type="EMBL" id="BMMF01000004">
    <property type="protein sequence ID" value="GGK30798.1"/>
    <property type="molecule type" value="Genomic_DNA"/>
</dbReference>
<gene>
    <name evidence="8" type="ORF">GCM10011322_16760</name>
</gene>
<evidence type="ECO:0000256" key="2">
    <source>
        <dbReference type="ARBA" id="ARBA00022475"/>
    </source>
</evidence>
<protein>
    <submittedName>
        <fullName evidence="8">MFS transporter</fullName>
    </submittedName>
</protein>
<feature type="domain" description="Major facilitator superfamily (MFS) profile" evidence="7">
    <location>
        <begin position="13"/>
        <end position="391"/>
    </location>
</feature>
<feature type="transmembrane region" description="Helical" evidence="6">
    <location>
        <begin position="12"/>
        <end position="37"/>
    </location>
</feature>
<organism evidence="8 9">
    <name type="scientific">Salinarimonas ramus</name>
    <dbReference type="NCBI Taxonomy" id="690164"/>
    <lineage>
        <taxon>Bacteria</taxon>
        <taxon>Pseudomonadati</taxon>
        <taxon>Pseudomonadota</taxon>
        <taxon>Alphaproteobacteria</taxon>
        <taxon>Hyphomicrobiales</taxon>
        <taxon>Salinarimonadaceae</taxon>
        <taxon>Salinarimonas</taxon>
    </lineage>
</organism>
<feature type="transmembrane region" description="Helical" evidence="6">
    <location>
        <begin position="366"/>
        <end position="386"/>
    </location>
</feature>
<dbReference type="InterPro" id="IPR011701">
    <property type="entry name" value="MFS"/>
</dbReference>
<dbReference type="SUPFAM" id="SSF103473">
    <property type="entry name" value="MFS general substrate transporter"/>
    <property type="match status" value="1"/>
</dbReference>
<dbReference type="PANTHER" id="PTHR43124:SF3">
    <property type="entry name" value="CHLORAMPHENICOL EFFLUX PUMP RV0191"/>
    <property type="match status" value="1"/>
</dbReference>
<keyword evidence="5 6" id="KW-0472">Membrane</keyword>
<reference evidence="8 9" key="1">
    <citation type="journal article" date="2014" name="Int. J. Syst. Evol. Microbiol.">
        <title>Complete genome sequence of Corynebacterium casei LMG S-19264T (=DSM 44701T), isolated from a smear-ripened cheese.</title>
        <authorList>
            <consortium name="US DOE Joint Genome Institute (JGI-PGF)"/>
            <person name="Walter F."/>
            <person name="Albersmeier A."/>
            <person name="Kalinowski J."/>
            <person name="Ruckert C."/>
        </authorList>
    </citation>
    <scope>NUCLEOTIDE SEQUENCE [LARGE SCALE GENOMIC DNA]</scope>
    <source>
        <strain evidence="8 9">CGMCC 1.9161</strain>
    </source>
</reference>
<dbReference type="Gene3D" id="1.20.1250.20">
    <property type="entry name" value="MFS general substrate transporter like domains"/>
    <property type="match status" value="2"/>
</dbReference>
<dbReference type="InterPro" id="IPR020846">
    <property type="entry name" value="MFS_dom"/>
</dbReference>
<dbReference type="AlphaFoldDB" id="A0A917Q6K6"/>
<feature type="transmembrane region" description="Helical" evidence="6">
    <location>
        <begin position="81"/>
        <end position="99"/>
    </location>
</feature>
<feature type="transmembrane region" description="Helical" evidence="6">
    <location>
        <begin position="277"/>
        <end position="295"/>
    </location>
</feature>
<feature type="transmembrane region" description="Helical" evidence="6">
    <location>
        <begin position="105"/>
        <end position="124"/>
    </location>
</feature>
<feature type="transmembrane region" description="Helical" evidence="6">
    <location>
        <begin position="136"/>
        <end position="158"/>
    </location>
</feature>
<evidence type="ECO:0000313" key="9">
    <source>
        <dbReference type="Proteomes" id="UP000600449"/>
    </source>
</evidence>
<keyword evidence="2" id="KW-1003">Cell membrane</keyword>
<feature type="transmembrane region" description="Helical" evidence="6">
    <location>
        <begin position="301"/>
        <end position="327"/>
    </location>
</feature>
<dbReference type="PROSITE" id="PS50850">
    <property type="entry name" value="MFS"/>
    <property type="match status" value="1"/>
</dbReference>
<dbReference type="GO" id="GO:0022857">
    <property type="term" value="F:transmembrane transporter activity"/>
    <property type="evidence" value="ECO:0007669"/>
    <property type="project" value="InterPro"/>
</dbReference>
<feature type="transmembrane region" description="Helical" evidence="6">
    <location>
        <begin position="170"/>
        <end position="192"/>
    </location>
</feature>
<evidence type="ECO:0000259" key="7">
    <source>
        <dbReference type="PROSITE" id="PS50850"/>
    </source>
</evidence>
<proteinExistence type="predicted"/>
<evidence type="ECO:0000256" key="5">
    <source>
        <dbReference type="ARBA" id="ARBA00023136"/>
    </source>
</evidence>
<dbReference type="GO" id="GO:0005886">
    <property type="term" value="C:plasma membrane"/>
    <property type="evidence" value="ECO:0007669"/>
    <property type="project" value="UniProtKB-SubCell"/>
</dbReference>
<keyword evidence="9" id="KW-1185">Reference proteome</keyword>
<accession>A0A917Q6K6</accession>
<dbReference type="CDD" id="cd17324">
    <property type="entry name" value="MFS_NepI_like"/>
    <property type="match status" value="1"/>
</dbReference>
<dbReference type="RefSeq" id="WP_188911598.1">
    <property type="nucleotide sequence ID" value="NZ_BMMF01000004.1"/>
</dbReference>
<sequence length="395" mass="39388">MTDVSQRAGWREWIAVATLGVASFAIVTTELAPIGLLSQIGGDLDRPPQQVGLVVTLYAWIAAGAALVSVVTLGRAPRRPLLAGLLVVLAVSAGASAMAESFGALMVARVVGAIAHGAFWAMIGTLGAQLVPPRQVGLATSIIFGGVSAASVIGVPLANAIGLASDWRTAFAAIGVLAVVVALAVLASVPTIRGGGGIGAGTLVRIARDQRFSRIFVATLLAITAHFMAFTYVEPYLGETARMAPAAIAPLLFAFGAAGIAANVLTGALIDGKLKAILVLSLVAASGSLLALGTLGPQLGIVGIAAMLVLWGGAVAAILVGFQTWILKEAGADALPASAIYVALFNGSIGLGAMVGAFILDLGGLASVYAVAAGFTVAGLAAIAMMRAPAIVPAE</sequence>
<name>A0A917Q6K6_9HYPH</name>
<dbReference type="InterPro" id="IPR050189">
    <property type="entry name" value="MFS_Efflux_Transporters"/>
</dbReference>
<evidence type="ECO:0000256" key="1">
    <source>
        <dbReference type="ARBA" id="ARBA00004651"/>
    </source>
</evidence>
<evidence type="ECO:0000313" key="8">
    <source>
        <dbReference type="EMBL" id="GGK30798.1"/>
    </source>
</evidence>
<feature type="transmembrane region" description="Helical" evidence="6">
    <location>
        <begin position="212"/>
        <end position="232"/>
    </location>
</feature>
<dbReference type="Proteomes" id="UP000600449">
    <property type="component" value="Unassembled WGS sequence"/>
</dbReference>
<dbReference type="PANTHER" id="PTHR43124">
    <property type="entry name" value="PURINE EFFLUX PUMP PBUE"/>
    <property type="match status" value="1"/>
</dbReference>
<dbReference type="InterPro" id="IPR036259">
    <property type="entry name" value="MFS_trans_sf"/>
</dbReference>
<keyword evidence="3 6" id="KW-0812">Transmembrane</keyword>
<keyword evidence="4 6" id="KW-1133">Transmembrane helix</keyword>
<comment type="subcellular location">
    <subcellularLocation>
        <location evidence="1">Cell membrane</location>
        <topology evidence="1">Multi-pass membrane protein</topology>
    </subcellularLocation>
</comment>
<comment type="caution">
    <text evidence="8">The sequence shown here is derived from an EMBL/GenBank/DDBJ whole genome shotgun (WGS) entry which is preliminary data.</text>
</comment>
<feature type="transmembrane region" description="Helical" evidence="6">
    <location>
        <begin position="244"/>
        <end position="265"/>
    </location>
</feature>
<evidence type="ECO:0000256" key="6">
    <source>
        <dbReference type="SAM" id="Phobius"/>
    </source>
</evidence>
<feature type="transmembrane region" description="Helical" evidence="6">
    <location>
        <begin position="57"/>
        <end position="74"/>
    </location>
</feature>
<feature type="transmembrane region" description="Helical" evidence="6">
    <location>
        <begin position="339"/>
        <end position="360"/>
    </location>
</feature>
<dbReference type="Pfam" id="PF07690">
    <property type="entry name" value="MFS_1"/>
    <property type="match status" value="1"/>
</dbReference>